<reference evidence="2" key="2">
    <citation type="submission" date="2022-01" db="EMBL/GenBank/DDBJ databases">
        <authorList>
            <person name="Yamashiro T."/>
            <person name="Shiraishi A."/>
            <person name="Satake H."/>
            <person name="Nakayama K."/>
        </authorList>
    </citation>
    <scope>NUCLEOTIDE SEQUENCE</scope>
</reference>
<name>A0ABQ5J1F4_9ASTR</name>
<dbReference type="EMBL" id="BQNB010021333">
    <property type="protein sequence ID" value="GJU05283.1"/>
    <property type="molecule type" value="Genomic_DNA"/>
</dbReference>
<comment type="caution">
    <text evidence="2">The sequence shown here is derived from an EMBL/GenBank/DDBJ whole genome shotgun (WGS) entry which is preliminary data.</text>
</comment>
<feature type="compositionally biased region" description="Low complexity" evidence="1">
    <location>
        <begin position="83"/>
        <end position="109"/>
    </location>
</feature>
<evidence type="ECO:0000313" key="3">
    <source>
        <dbReference type="Proteomes" id="UP001151760"/>
    </source>
</evidence>
<keyword evidence="3" id="KW-1185">Reference proteome</keyword>
<evidence type="ECO:0000313" key="2">
    <source>
        <dbReference type="EMBL" id="GJU05283.1"/>
    </source>
</evidence>
<accession>A0ABQ5J1F4</accession>
<sequence length="135" mass="15095">MVTTTTNGIMKDNLSWLVVDVVKKDRERTKADVLALVSQEFASHVPQMIEELFKSYMYTTILNVHPSSTSSITDMRQKTTKGSSSAYKESSSTKVTSSSKTTTAQKPKTYASQPPIQDYDKWSTAQEVDKDEDIS</sequence>
<proteinExistence type="predicted"/>
<gene>
    <name evidence="2" type="ORF">Tco_1121713</name>
</gene>
<reference evidence="2" key="1">
    <citation type="journal article" date="2022" name="Int. J. Mol. Sci.">
        <title>Draft Genome of Tanacetum Coccineum: Genomic Comparison of Closely Related Tanacetum-Family Plants.</title>
        <authorList>
            <person name="Yamashiro T."/>
            <person name="Shiraishi A."/>
            <person name="Nakayama K."/>
            <person name="Satake H."/>
        </authorList>
    </citation>
    <scope>NUCLEOTIDE SEQUENCE</scope>
</reference>
<protein>
    <submittedName>
        <fullName evidence="2">Uncharacterized protein</fullName>
    </submittedName>
</protein>
<organism evidence="2 3">
    <name type="scientific">Tanacetum coccineum</name>
    <dbReference type="NCBI Taxonomy" id="301880"/>
    <lineage>
        <taxon>Eukaryota</taxon>
        <taxon>Viridiplantae</taxon>
        <taxon>Streptophyta</taxon>
        <taxon>Embryophyta</taxon>
        <taxon>Tracheophyta</taxon>
        <taxon>Spermatophyta</taxon>
        <taxon>Magnoliopsida</taxon>
        <taxon>eudicotyledons</taxon>
        <taxon>Gunneridae</taxon>
        <taxon>Pentapetalae</taxon>
        <taxon>asterids</taxon>
        <taxon>campanulids</taxon>
        <taxon>Asterales</taxon>
        <taxon>Asteraceae</taxon>
        <taxon>Asteroideae</taxon>
        <taxon>Anthemideae</taxon>
        <taxon>Anthemidinae</taxon>
        <taxon>Tanacetum</taxon>
    </lineage>
</organism>
<feature type="region of interest" description="Disordered" evidence="1">
    <location>
        <begin position="68"/>
        <end position="135"/>
    </location>
</feature>
<evidence type="ECO:0000256" key="1">
    <source>
        <dbReference type="SAM" id="MobiDB-lite"/>
    </source>
</evidence>
<dbReference type="Proteomes" id="UP001151760">
    <property type="component" value="Unassembled WGS sequence"/>
</dbReference>